<dbReference type="EMBL" id="CAJPEX010000778">
    <property type="protein sequence ID" value="CAG0917193.1"/>
    <property type="molecule type" value="Genomic_DNA"/>
</dbReference>
<dbReference type="EMBL" id="OA882815">
    <property type="protein sequence ID" value="CAD7277041.1"/>
    <property type="molecule type" value="Genomic_DNA"/>
</dbReference>
<reference evidence="1" key="1">
    <citation type="submission" date="2020-11" db="EMBL/GenBank/DDBJ databases">
        <authorList>
            <person name="Tran Van P."/>
        </authorList>
    </citation>
    <scope>NUCLEOTIDE SEQUENCE</scope>
</reference>
<dbReference type="AlphaFoldDB" id="A0A7R9GC38"/>
<evidence type="ECO:0000313" key="1">
    <source>
        <dbReference type="EMBL" id="CAD7277041.1"/>
    </source>
</evidence>
<name>A0A7R9GC38_9CRUS</name>
<organism evidence="1">
    <name type="scientific">Notodromas monacha</name>
    <dbReference type="NCBI Taxonomy" id="399045"/>
    <lineage>
        <taxon>Eukaryota</taxon>
        <taxon>Metazoa</taxon>
        <taxon>Ecdysozoa</taxon>
        <taxon>Arthropoda</taxon>
        <taxon>Crustacea</taxon>
        <taxon>Oligostraca</taxon>
        <taxon>Ostracoda</taxon>
        <taxon>Podocopa</taxon>
        <taxon>Podocopida</taxon>
        <taxon>Cypridocopina</taxon>
        <taxon>Cypridoidea</taxon>
        <taxon>Cyprididae</taxon>
        <taxon>Notodromas</taxon>
    </lineage>
</organism>
<protein>
    <submittedName>
        <fullName evidence="1">Uncharacterized protein</fullName>
    </submittedName>
</protein>
<keyword evidence="2" id="KW-1185">Reference proteome</keyword>
<gene>
    <name evidence="1" type="ORF">NMOB1V02_LOCUS4783</name>
</gene>
<proteinExistence type="predicted"/>
<sequence length="152" mass="16318">MKVSCGKASKQLLVEGSLRKSDDIRVLMQRAMEIIPVRKSTFATGALWLLVTCLLLLLAANTGDAAPFYYGGNRGYGGYGGGGYNNPGYGGGFGGYRQPHQQFQRQESFENSKTSLNGGLAGKFELGGGLNFNHDAVRGATNFAQGIFGRRR</sequence>
<evidence type="ECO:0000313" key="2">
    <source>
        <dbReference type="Proteomes" id="UP000678499"/>
    </source>
</evidence>
<dbReference type="Proteomes" id="UP000678499">
    <property type="component" value="Unassembled WGS sequence"/>
</dbReference>
<accession>A0A7R9GC38</accession>